<evidence type="ECO:0000256" key="1">
    <source>
        <dbReference type="ARBA" id="ARBA00022723"/>
    </source>
</evidence>
<protein>
    <recommendedName>
        <fullName evidence="8">THAP-type domain-containing protein</fullName>
    </recommendedName>
</protein>
<feature type="region of interest" description="Disordered" evidence="7">
    <location>
        <begin position="339"/>
        <end position="390"/>
    </location>
</feature>
<evidence type="ECO:0000256" key="7">
    <source>
        <dbReference type="SAM" id="MobiDB-lite"/>
    </source>
</evidence>
<sequence length="1048" mass="120654">MVCCAAINCSNRTEKGFRLFRFPADSKRKAKWVQNMRRHHVSKYGTWKSQGTYICEIHFEESQFESKRADNWKKLKPNAVPTLFNVPNLPPRIEPLPRRTIYKNVSTRKKNVNRKQTFELEPNPSVINDESDDLSSIFYNKENGNGVFEAKIAKLTQENENLRKQLQHALLLLKFPTNIEARKKWLNIIDRPSVGRCAHICSDHFAQHSFRPKKNRFRLLPDALPVLRVSQILILKCSNSSRKDVNDTNNCTMVEDVNMLNLGENAASTEVLFDSNLNSSTSFNNSTNMTLSDSSQDIQNIKKNVPSTRSKRQISLKRKYDRNPVRLSQDMVVVSSLNDGESTCAEEDSNENEKPCDTSKIKAFRENNSTGKSSDTNSEQGIDENSSEMGISSMDFETAISNRKIRFQFDNQFEYISKDDFASSEGWLRFIKLNIVKNRQSGRNRLQQYRMKKKIDKMKQFISKLEEQEAHAAEEFLKDLPDHIKELITRMKDKKSNEPFSTFLKNFARTLYFYSPDAYSFTRDSFMKCLPRVDSMNKWVNSKDYRPGISEDIIEYVASIVKDEASKGNKLIFNLTFDEMSIKKWTKYCPKTEEWKGLVDLGGQLENTSTCENLETASKALVFMLVNSNGGFKTPVAYYFVNSLRGEEMAILLQDLLFKLHDKNIFVISTCFNGNSASKQSCTLLGANFNYSDKTKFKPYFEHPVTNEPVYCFFAPSRMLKLVRNYLACNGPLYDGDKKIDWSFIKKLNEKKDLVKQHCACKIKNRHIFFQNEKMKVFLAAQVLSNSTAVALDYLENQIKDEAFDGAASTGEFCRIINNIFDILNVCNPNSGVTKDSLYELKQQIDTYINYIEKLEIDVKVRIQKIRTVKSRQKESSLRQVETSFKTLRKSVTESQATRTGFIGLILCLKNLCALCENLFDENLVEYFRSYKLSQDHVKIFFSLIRQITCTNNPTTIQFQSAYKKLLLSNKNVVLPSSTNCIPQDETLLISDIINIDQELTELQEFIVTLDNKNPKPESTPTSLDEDNGIPKHAIAKNFNLLEHDYSK</sequence>
<dbReference type="PANTHER" id="PTHR47577:SF2">
    <property type="entry name" value="THAP DOMAIN CONTAINING 9"/>
    <property type="match status" value="1"/>
</dbReference>
<gene>
    <name evidence="12" type="ORF">g.20021</name>
    <name evidence="9" type="ORF">g.20023</name>
    <name evidence="11" type="ORF">g.20026</name>
    <name evidence="10" type="ORF">g.20038</name>
</gene>
<evidence type="ECO:0000256" key="4">
    <source>
        <dbReference type="ARBA" id="ARBA00023125"/>
    </source>
</evidence>
<feature type="compositionally biased region" description="Polar residues" evidence="7">
    <location>
        <begin position="366"/>
        <end position="380"/>
    </location>
</feature>
<dbReference type="GO" id="GO:0003677">
    <property type="term" value="F:DNA binding"/>
    <property type="evidence" value="ECO:0007669"/>
    <property type="project" value="UniProtKB-UniRule"/>
</dbReference>
<evidence type="ECO:0000313" key="11">
    <source>
        <dbReference type="EMBL" id="JAS19813.1"/>
    </source>
</evidence>
<proteinExistence type="predicted"/>
<feature type="compositionally biased region" description="Basic and acidic residues" evidence="7">
    <location>
        <begin position="351"/>
        <end position="365"/>
    </location>
</feature>
<dbReference type="EMBL" id="GEDC01025139">
    <property type="protein sequence ID" value="JAS12159.1"/>
    <property type="molecule type" value="Transcribed_RNA"/>
</dbReference>
<feature type="domain" description="THAP-type" evidence="8">
    <location>
        <begin position="1"/>
        <end position="84"/>
    </location>
</feature>
<dbReference type="InterPro" id="IPR021896">
    <property type="entry name" value="THAP9-like_HTH"/>
</dbReference>
<dbReference type="Pfam" id="PF05485">
    <property type="entry name" value="THAP"/>
    <property type="match status" value="2"/>
</dbReference>
<dbReference type="EMBL" id="GEDC01015168">
    <property type="protein sequence ID" value="JAS22130.1"/>
    <property type="molecule type" value="Transcribed_RNA"/>
</dbReference>
<keyword evidence="3" id="KW-0862">Zinc</keyword>
<feature type="domain" description="THAP-type" evidence="8">
    <location>
        <begin position="148"/>
        <end position="228"/>
    </location>
</feature>
<evidence type="ECO:0000313" key="12">
    <source>
        <dbReference type="EMBL" id="JAS22130.1"/>
    </source>
</evidence>
<dbReference type="InterPro" id="IPR048367">
    <property type="entry name" value="TNP-like_RNaseH_C"/>
</dbReference>
<keyword evidence="2 5" id="KW-0863">Zinc-finger</keyword>
<dbReference type="Pfam" id="PF21787">
    <property type="entry name" value="TNP-like_RNaseH_N"/>
    <property type="match status" value="1"/>
</dbReference>
<dbReference type="GO" id="GO:0008270">
    <property type="term" value="F:zinc ion binding"/>
    <property type="evidence" value="ECO:0007669"/>
    <property type="project" value="UniProtKB-KW"/>
</dbReference>
<keyword evidence="6" id="KW-0175">Coiled coil</keyword>
<dbReference type="InterPro" id="IPR048366">
    <property type="entry name" value="TNP-like_GBD"/>
</dbReference>
<organism evidence="11">
    <name type="scientific">Clastoptera arizonana</name>
    <name type="common">Arizona spittle bug</name>
    <dbReference type="NCBI Taxonomy" id="38151"/>
    <lineage>
        <taxon>Eukaryota</taxon>
        <taxon>Metazoa</taxon>
        <taxon>Ecdysozoa</taxon>
        <taxon>Arthropoda</taxon>
        <taxon>Hexapoda</taxon>
        <taxon>Insecta</taxon>
        <taxon>Pterygota</taxon>
        <taxon>Neoptera</taxon>
        <taxon>Paraneoptera</taxon>
        <taxon>Hemiptera</taxon>
        <taxon>Auchenorrhyncha</taxon>
        <taxon>Cercopoidea</taxon>
        <taxon>Clastopteridae</taxon>
        <taxon>Clastoptera</taxon>
    </lineage>
</organism>
<evidence type="ECO:0000256" key="3">
    <source>
        <dbReference type="ARBA" id="ARBA00022833"/>
    </source>
</evidence>
<evidence type="ECO:0000256" key="5">
    <source>
        <dbReference type="PROSITE-ProRule" id="PRU00309"/>
    </source>
</evidence>
<reference evidence="11" key="1">
    <citation type="submission" date="2015-12" db="EMBL/GenBank/DDBJ databases">
        <title>De novo transcriptome assembly of four potential Pierce s Disease insect vectors from Arizona vineyards.</title>
        <authorList>
            <person name="Tassone E.E."/>
        </authorList>
    </citation>
    <scope>NUCLEOTIDE SEQUENCE</scope>
</reference>
<evidence type="ECO:0000313" key="9">
    <source>
        <dbReference type="EMBL" id="JAS12159.1"/>
    </source>
</evidence>
<name>A0A1B6D2H2_9HEMI</name>
<evidence type="ECO:0000259" key="8">
    <source>
        <dbReference type="PROSITE" id="PS50950"/>
    </source>
</evidence>
<accession>A0A1B6D2H2</accession>
<dbReference type="PANTHER" id="PTHR47577">
    <property type="entry name" value="THAP DOMAIN-CONTAINING PROTEIN 6"/>
    <property type="match status" value="1"/>
</dbReference>
<keyword evidence="1" id="KW-0479">Metal-binding</keyword>
<evidence type="ECO:0000256" key="6">
    <source>
        <dbReference type="SAM" id="Coils"/>
    </source>
</evidence>
<dbReference type="SMART" id="SM00692">
    <property type="entry name" value="DM3"/>
    <property type="match status" value="2"/>
</dbReference>
<dbReference type="InterPro" id="IPR048365">
    <property type="entry name" value="TNP-like_RNaseH_N"/>
</dbReference>
<dbReference type="EMBL" id="GEDC01019490">
    <property type="protein sequence ID" value="JAS17808.1"/>
    <property type="molecule type" value="Transcribed_RNA"/>
</dbReference>
<evidence type="ECO:0000313" key="10">
    <source>
        <dbReference type="EMBL" id="JAS17808.1"/>
    </source>
</evidence>
<dbReference type="Pfam" id="PF21789">
    <property type="entry name" value="TNP-like_RNaseH_C"/>
    <property type="match status" value="1"/>
</dbReference>
<dbReference type="AlphaFoldDB" id="A0A1B6D2H2"/>
<feature type="coiled-coil region" evidence="6">
    <location>
        <begin position="145"/>
        <end position="172"/>
    </location>
</feature>
<dbReference type="PROSITE" id="PS50950">
    <property type="entry name" value="ZF_THAP"/>
    <property type="match status" value="2"/>
</dbReference>
<dbReference type="InterPro" id="IPR006612">
    <property type="entry name" value="THAP_Znf"/>
</dbReference>
<dbReference type="Pfam" id="PF12017">
    <property type="entry name" value="Tnp_P_element"/>
    <property type="match status" value="1"/>
</dbReference>
<dbReference type="EMBL" id="GEDC01017485">
    <property type="protein sequence ID" value="JAS19813.1"/>
    <property type="molecule type" value="Transcribed_RNA"/>
</dbReference>
<dbReference type="Pfam" id="PF21788">
    <property type="entry name" value="TNP-like_GBD"/>
    <property type="match status" value="1"/>
</dbReference>
<dbReference type="SMART" id="SM00980">
    <property type="entry name" value="THAP"/>
    <property type="match status" value="2"/>
</dbReference>
<evidence type="ECO:0000256" key="2">
    <source>
        <dbReference type="ARBA" id="ARBA00022771"/>
    </source>
</evidence>
<dbReference type="SUPFAM" id="SSF57716">
    <property type="entry name" value="Glucocorticoid receptor-like (DNA-binding domain)"/>
    <property type="match status" value="2"/>
</dbReference>
<keyword evidence="4 5" id="KW-0238">DNA-binding</keyword>